<dbReference type="Proteomes" id="UP000274756">
    <property type="component" value="Unassembled WGS sequence"/>
</dbReference>
<reference evidence="6" key="1">
    <citation type="submission" date="2016-04" db="UniProtKB">
        <authorList>
            <consortium name="WormBaseParasite"/>
        </authorList>
    </citation>
    <scope>IDENTIFICATION</scope>
</reference>
<dbReference type="STRING" id="318479.A0A158Q2Y8"/>
<dbReference type="Proteomes" id="UP000038040">
    <property type="component" value="Unplaced"/>
</dbReference>
<dbReference type="WBParaSite" id="DME_0000116401-mRNA-1">
    <property type="protein sequence ID" value="DME_0000116401-mRNA-1"/>
    <property type="gene ID" value="DME_0000116401"/>
</dbReference>
<keyword evidence="5" id="KW-1185">Reference proteome</keyword>
<keyword evidence="1" id="KW-0862">Zinc</keyword>
<evidence type="ECO:0000313" key="5">
    <source>
        <dbReference type="Proteomes" id="UP000274756"/>
    </source>
</evidence>
<dbReference type="Gene3D" id="3.30.160.60">
    <property type="entry name" value="Classic Zinc Finger"/>
    <property type="match status" value="1"/>
</dbReference>
<dbReference type="InterPro" id="IPR013087">
    <property type="entry name" value="Znf_C2H2_type"/>
</dbReference>
<evidence type="ECO:0000259" key="2">
    <source>
        <dbReference type="PROSITE" id="PS50157"/>
    </source>
</evidence>
<accession>A0A158Q2Y8</accession>
<dbReference type="GO" id="GO:0008270">
    <property type="term" value="F:zinc ion binding"/>
    <property type="evidence" value="ECO:0007669"/>
    <property type="project" value="UniProtKB-KW"/>
</dbReference>
<dbReference type="PROSITE" id="PS50157">
    <property type="entry name" value="ZINC_FINGER_C2H2_2"/>
    <property type="match status" value="1"/>
</dbReference>
<dbReference type="AlphaFoldDB" id="A0A158Q2Y8"/>
<evidence type="ECO:0000313" key="3">
    <source>
        <dbReference type="EMBL" id="VDN55551.1"/>
    </source>
</evidence>
<feature type="domain" description="C2H2-type" evidence="2">
    <location>
        <begin position="289"/>
        <end position="317"/>
    </location>
</feature>
<gene>
    <name evidence="3" type="ORF">DME_LOCUS5524</name>
</gene>
<evidence type="ECO:0000256" key="1">
    <source>
        <dbReference type="PROSITE-ProRule" id="PRU00042"/>
    </source>
</evidence>
<dbReference type="SMART" id="SM00355">
    <property type="entry name" value="ZnF_C2H2"/>
    <property type="match status" value="2"/>
</dbReference>
<dbReference type="OrthoDB" id="5803872at2759"/>
<keyword evidence="1" id="KW-0863">Zinc-finger</keyword>
<reference evidence="3 5" key="2">
    <citation type="submission" date="2018-11" db="EMBL/GenBank/DDBJ databases">
        <authorList>
            <consortium name="Pathogen Informatics"/>
        </authorList>
    </citation>
    <scope>NUCLEOTIDE SEQUENCE [LARGE SCALE GENOMIC DNA]</scope>
</reference>
<evidence type="ECO:0000313" key="4">
    <source>
        <dbReference type="Proteomes" id="UP000038040"/>
    </source>
</evidence>
<proteinExistence type="predicted"/>
<organism evidence="4 6">
    <name type="scientific">Dracunculus medinensis</name>
    <name type="common">Guinea worm</name>
    <dbReference type="NCBI Taxonomy" id="318479"/>
    <lineage>
        <taxon>Eukaryota</taxon>
        <taxon>Metazoa</taxon>
        <taxon>Ecdysozoa</taxon>
        <taxon>Nematoda</taxon>
        <taxon>Chromadorea</taxon>
        <taxon>Rhabditida</taxon>
        <taxon>Spirurina</taxon>
        <taxon>Dracunculoidea</taxon>
        <taxon>Dracunculidae</taxon>
        <taxon>Dracunculus</taxon>
    </lineage>
</organism>
<sequence>MDPIQYQNQLFSLLAQHRAINDILLSQNIPFTTSLINETNLQASLSLPTQINEPWDSSAFQTSFQYSSLPLIEQQKLQQTSLSIDANSYQLNYVNPLYSPSSYQIAQNSQYLNFNEMKEKMLLNGLQDWYLQVRQPQNSGQLQGISQSCMAPQFSQNLSKCSQMEPIRRKASTTRNAMQDSIHSSIGKTIKSQKNKRQSMQTTIASSIVSTEMKHAEDDNEFYFVDVESIDDKELARGQRKAHIDFYRKIKALRQKEKTLKCQLCHEQVVNCEHSIRTHIHRHSDTALYRCKICGAEAKERDAMFSHIKKFHPNKDNIGFEDRRNMMDLCKILQNCFPRVLPKGKVDCGKVCDKLFHNQMFSPKG</sequence>
<evidence type="ECO:0000313" key="6">
    <source>
        <dbReference type="WBParaSite" id="DME_0000116401-mRNA-1"/>
    </source>
</evidence>
<name>A0A158Q2Y8_DRAME</name>
<keyword evidence="1" id="KW-0479">Metal-binding</keyword>
<protein>
    <submittedName>
        <fullName evidence="6">C2H2-type domain-containing protein</fullName>
    </submittedName>
</protein>
<dbReference type="EMBL" id="UYYG01001152">
    <property type="protein sequence ID" value="VDN55551.1"/>
    <property type="molecule type" value="Genomic_DNA"/>
</dbReference>